<evidence type="ECO:0000313" key="3">
    <source>
        <dbReference type="EMBL" id="AMD91983.1"/>
    </source>
</evidence>
<dbReference type="InterPro" id="IPR001763">
    <property type="entry name" value="Rhodanese-like_dom"/>
</dbReference>
<accession>A0A109WAR1</accession>
<dbReference type="PROSITE" id="PS50206">
    <property type="entry name" value="RHODANESE_3"/>
    <property type="match status" value="1"/>
</dbReference>
<dbReference type="Gene3D" id="3.40.250.10">
    <property type="entry name" value="Rhodanese-like domain"/>
    <property type="match status" value="1"/>
</dbReference>
<dbReference type="InterPro" id="IPR036873">
    <property type="entry name" value="Rhodanese-like_dom_sf"/>
</dbReference>
<evidence type="ECO:0000259" key="2">
    <source>
        <dbReference type="PROSITE" id="PS50206"/>
    </source>
</evidence>
<dbReference type="KEGG" id="doa:AXF15_01865"/>
<dbReference type="RefSeq" id="WP_066602552.1">
    <property type="nucleotide sequence ID" value="NZ_CP014230.1"/>
</dbReference>
<protein>
    <recommendedName>
        <fullName evidence="2">Rhodanese domain-containing protein</fullName>
    </recommendedName>
</protein>
<dbReference type="STRING" id="888061.AXF15_01865"/>
<gene>
    <name evidence="3" type="ORF">AXF15_01865</name>
</gene>
<feature type="domain" description="Rhodanese" evidence="2">
    <location>
        <begin position="64"/>
        <end position="157"/>
    </location>
</feature>
<name>A0A109WAR1_9BACT</name>
<feature type="region of interest" description="Disordered" evidence="1">
    <location>
        <begin position="155"/>
        <end position="214"/>
    </location>
</feature>
<dbReference type="Proteomes" id="UP000063964">
    <property type="component" value="Chromosome"/>
</dbReference>
<dbReference type="EMBL" id="CP014230">
    <property type="protein sequence ID" value="AMD91983.1"/>
    <property type="molecule type" value="Genomic_DNA"/>
</dbReference>
<feature type="compositionally biased region" description="Polar residues" evidence="1">
    <location>
        <begin position="204"/>
        <end position="214"/>
    </location>
</feature>
<evidence type="ECO:0000313" key="4">
    <source>
        <dbReference type="Proteomes" id="UP000063964"/>
    </source>
</evidence>
<keyword evidence="4" id="KW-1185">Reference proteome</keyword>
<evidence type="ECO:0000256" key="1">
    <source>
        <dbReference type="SAM" id="MobiDB-lite"/>
    </source>
</evidence>
<sequence>MKPSLAFGIKTLLIMAAAVGLAFLFDAARQETLRIASPEPAAPAPEHVPASRDISLNDAEALYRSGQAVFLDARDPDLYEGGHIEGALSLPPFVFTREFPAIRERLEQKTVITYCDGEFCELSHELADQLSAAGVSGVRVLRNGWALWRDHELPTAAGPVPAPDAGMTDMSGSVPPEDSAPVDGGQAGMHPSGEAGMPAPDDQFPTSPNASEVP</sequence>
<proteinExistence type="predicted"/>
<dbReference type="SUPFAM" id="SSF52821">
    <property type="entry name" value="Rhodanese/Cell cycle control phosphatase"/>
    <property type="match status" value="1"/>
</dbReference>
<dbReference type="Pfam" id="PF00581">
    <property type="entry name" value="Rhodanese"/>
    <property type="match status" value="1"/>
</dbReference>
<dbReference type="CDD" id="cd00158">
    <property type="entry name" value="RHOD"/>
    <property type="match status" value="1"/>
</dbReference>
<reference evidence="4" key="1">
    <citation type="submission" date="2016-02" db="EMBL/GenBank/DDBJ databases">
        <authorList>
            <person name="Holder M.E."/>
            <person name="Ajami N.J."/>
            <person name="Petrosino J.F."/>
        </authorList>
    </citation>
    <scope>NUCLEOTIDE SEQUENCE [LARGE SCALE GENOMIC DNA]</scope>
    <source>
        <strain evidence="4">DSM 12838</strain>
    </source>
</reference>
<organism evidence="3 4">
    <name type="scientific">Desulfomicrobium orale DSM 12838</name>
    <dbReference type="NCBI Taxonomy" id="888061"/>
    <lineage>
        <taxon>Bacteria</taxon>
        <taxon>Pseudomonadati</taxon>
        <taxon>Thermodesulfobacteriota</taxon>
        <taxon>Desulfovibrionia</taxon>
        <taxon>Desulfovibrionales</taxon>
        <taxon>Desulfomicrobiaceae</taxon>
        <taxon>Desulfomicrobium</taxon>
    </lineage>
</organism>
<dbReference type="SMART" id="SM00450">
    <property type="entry name" value="RHOD"/>
    <property type="match status" value="1"/>
</dbReference>
<dbReference type="AlphaFoldDB" id="A0A109WAR1"/>